<dbReference type="PANTHER" id="PTHR38599:SF1">
    <property type="entry name" value="CUPIN DOMAIN PROTEIN (AFU_ORTHOLOGUE AFUA_3G13620)"/>
    <property type="match status" value="1"/>
</dbReference>
<evidence type="ECO:0000256" key="1">
    <source>
        <dbReference type="SAM" id="SignalP"/>
    </source>
</evidence>
<gene>
    <name evidence="3" type="ORF">CAL13_03335</name>
</gene>
<dbReference type="InterPro" id="IPR011051">
    <property type="entry name" value="RmlC_Cupin_sf"/>
</dbReference>
<evidence type="ECO:0000313" key="4">
    <source>
        <dbReference type="Proteomes" id="UP000194139"/>
    </source>
</evidence>
<dbReference type="PANTHER" id="PTHR38599">
    <property type="entry name" value="CUPIN DOMAIN PROTEIN (AFU_ORTHOLOGUE AFUA_3G13620)"/>
    <property type="match status" value="1"/>
</dbReference>
<reference evidence="3 4" key="1">
    <citation type="submission" date="2017-05" db="EMBL/GenBank/DDBJ databases">
        <title>Complete and WGS of Bordetella genogroups.</title>
        <authorList>
            <person name="Spilker T."/>
            <person name="LiPuma J."/>
        </authorList>
    </citation>
    <scope>NUCLEOTIDE SEQUENCE [LARGE SCALE GENOMIC DNA]</scope>
    <source>
        <strain evidence="3 4">AU17164</strain>
    </source>
</reference>
<name>A0A1W6YWB5_9BORD</name>
<sequence>MPKIAGFTFALLAAGALLGQQALAASPAAAHAAHSGAAPAAPQAIVTPLMTRDMPDFPGKEAEMITVEYPPGAVDPIHRHDAHAFVYVLEGKIVMQVKGADPVTLTPGQTFYEGPNDIHIVGRNASQSQPAKFVVLLIKNKGAPALIPVQ</sequence>
<dbReference type="Proteomes" id="UP000194139">
    <property type="component" value="Chromosome"/>
</dbReference>
<dbReference type="CDD" id="cd02234">
    <property type="entry name" value="cupin_BLR7677-like"/>
    <property type="match status" value="1"/>
</dbReference>
<keyword evidence="1" id="KW-0732">Signal</keyword>
<keyword evidence="4" id="KW-1185">Reference proteome</keyword>
<dbReference type="InterPro" id="IPR013096">
    <property type="entry name" value="Cupin_2"/>
</dbReference>
<accession>A0A1W6YWB5</accession>
<organism evidence="3 4">
    <name type="scientific">Bordetella genomosp. 9</name>
    <dbReference type="NCBI Taxonomy" id="1416803"/>
    <lineage>
        <taxon>Bacteria</taxon>
        <taxon>Pseudomonadati</taxon>
        <taxon>Pseudomonadota</taxon>
        <taxon>Betaproteobacteria</taxon>
        <taxon>Burkholderiales</taxon>
        <taxon>Alcaligenaceae</taxon>
        <taxon>Bordetella</taxon>
    </lineage>
</organism>
<dbReference type="Pfam" id="PF07883">
    <property type="entry name" value="Cupin_2"/>
    <property type="match status" value="1"/>
</dbReference>
<dbReference type="EMBL" id="CP021109">
    <property type="protein sequence ID" value="ARP85356.1"/>
    <property type="molecule type" value="Genomic_DNA"/>
</dbReference>
<dbReference type="InterPro" id="IPR014710">
    <property type="entry name" value="RmlC-like_jellyroll"/>
</dbReference>
<feature type="chain" id="PRO_5012777650" evidence="1">
    <location>
        <begin position="25"/>
        <end position="150"/>
    </location>
</feature>
<feature type="domain" description="Cupin type-2" evidence="2">
    <location>
        <begin position="66"/>
        <end position="135"/>
    </location>
</feature>
<dbReference type="SUPFAM" id="SSF51182">
    <property type="entry name" value="RmlC-like cupins"/>
    <property type="match status" value="1"/>
</dbReference>
<dbReference type="AlphaFoldDB" id="A0A1W6YWB5"/>
<protein>
    <submittedName>
        <fullName evidence="3">Cupin</fullName>
    </submittedName>
</protein>
<evidence type="ECO:0000259" key="2">
    <source>
        <dbReference type="Pfam" id="PF07883"/>
    </source>
</evidence>
<feature type="signal peptide" evidence="1">
    <location>
        <begin position="1"/>
        <end position="24"/>
    </location>
</feature>
<dbReference type="Gene3D" id="2.60.120.10">
    <property type="entry name" value="Jelly Rolls"/>
    <property type="match status" value="1"/>
</dbReference>
<evidence type="ECO:0000313" key="3">
    <source>
        <dbReference type="EMBL" id="ARP85356.1"/>
    </source>
</evidence>
<proteinExistence type="predicted"/>
<dbReference type="RefSeq" id="WP_086071512.1">
    <property type="nucleotide sequence ID" value="NZ_CP021109.1"/>
</dbReference>